<dbReference type="RefSeq" id="WP_093422267.1">
    <property type="nucleotide sequence ID" value="NZ_FOZX01000010.1"/>
</dbReference>
<evidence type="ECO:0000259" key="2">
    <source>
        <dbReference type="Pfam" id="PF00171"/>
    </source>
</evidence>
<dbReference type="SUPFAM" id="SSF53720">
    <property type="entry name" value="ALDH-like"/>
    <property type="match status" value="1"/>
</dbReference>
<evidence type="ECO:0000256" key="1">
    <source>
        <dbReference type="ARBA" id="ARBA00023002"/>
    </source>
</evidence>
<dbReference type="InterPro" id="IPR016160">
    <property type="entry name" value="Ald_DH_CS_CYS"/>
</dbReference>
<dbReference type="PROSITE" id="PS00070">
    <property type="entry name" value="ALDEHYDE_DEHYDR_CYS"/>
    <property type="match status" value="1"/>
</dbReference>
<name>A0A1I6UED2_9PSEU</name>
<dbReference type="Proteomes" id="UP000198852">
    <property type="component" value="Unassembled WGS sequence"/>
</dbReference>
<dbReference type="Pfam" id="PF00171">
    <property type="entry name" value="Aldedh"/>
    <property type="match status" value="1"/>
</dbReference>
<gene>
    <name evidence="3" type="ORF">SAMN05660874_04839</name>
</gene>
<sequence length="461" mass="48741">MKTPLQPVNPATLEPLEIAEQATDAEIDEAVSEATRAMRTGWSRDHRLRVQSLNAWADLLSDHSSELADDLVRETGKPIGEARKEIAGAIDSLRFNAGLARLPLGRAAGLPDGSEAHLVREPVGPTVFITPWNWPVLLLLRDLAPAFAAGVTALVKPAPQTTHITRRVIALGHRAGVPPEVLHVLPGDAEVGAALVAHPDTRAVAITGSTEAGQAVMSAAATTMTRPLLELGGKASMLVLADADLEAAVEAAARAAVITSGQMCMACTRILVHADHAKDAEELLRERLAASTPGDPRDESTDLGPLISEAAVNKVLNAVDRAREDGGVLVGGEQVHPDGLAGHFLTPALVSELDPRSPVVQEDIFGPLLSLEVFDSDENAIELANATPFGLAAAVWTRDLTRGFAVARELQSGTVWLNGYNHSYAEMPSGGVRMSGMGRTRGVEGVEQFTELKHVHFPVGL</sequence>
<dbReference type="STRING" id="95161.SAMN05660874_04839"/>
<dbReference type="Gene3D" id="3.40.605.10">
    <property type="entry name" value="Aldehyde Dehydrogenase, Chain A, domain 1"/>
    <property type="match status" value="1"/>
</dbReference>
<dbReference type="PANTHER" id="PTHR11699">
    <property type="entry name" value="ALDEHYDE DEHYDROGENASE-RELATED"/>
    <property type="match status" value="1"/>
</dbReference>
<dbReference type="InterPro" id="IPR015590">
    <property type="entry name" value="Aldehyde_DH_dom"/>
</dbReference>
<reference evidence="4" key="1">
    <citation type="submission" date="2016-10" db="EMBL/GenBank/DDBJ databases">
        <authorList>
            <person name="Varghese N."/>
            <person name="Submissions S."/>
        </authorList>
    </citation>
    <scope>NUCLEOTIDE SEQUENCE [LARGE SCALE GENOMIC DNA]</scope>
    <source>
        <strain evidence="4">DSM 44771</strain>
    </source>
</reference>
<keyword evidence="4" id="KW-1185">Reference proteome</keyword>
<evidence type="ECO:0000313" key="4">
    <source>
        <dbReference type="Proteomes" id="UP000198852"/>
    </source>
</evidence>
<proteinExistence type="predicted"/>
<dbReference type="InterPro" id="IPR016161">
    <property type="entry name" value="Ald_DH/histidinol_DH"/>
</dbReference>
<dbReference type="InterPro" id="IPR016162">
    <property type="entry name" value="Ald_DH_N"/>
</dbReference>
<accession>A0A1I6UED2</accession>
<dbReference type="GO" id="GO:0016620">
    <property type="term" value="F:oxidoreductase activity, acting on the aldehyde or oxo group of donors, NAD or NADP as acceptor"/>
    <property type="evidence" value="ECO:0007669"/>
    <property type="project" value="InterPro"/>
</dbReference>
<protein>
    <submittedName>
        <fullName evidence="3">Acyl-CoA reductase</fullName>
    </submittedName>
</protein>
<keyword evidence="1" id="KW-0560">Oxidoreductase</keyword>
<dbReference type="AlphaFoldDB" id="A0A1I6UED2"/>
<dbReference type="EMBL" id="FOZX01000010">
    <property type="protein sequence ID" value="SFS99761.1"/>
    <property type="molecule type" value="Genomic_DNA"/>
</dbReference>
<dbReference type="CDD" id="cd07078">
    <property type="entry name" value="ALDH"/>
    <property type="match status" value="1"/>
</dbReference>
<feature type="domain" description="Aldehyde dehydrogenase" evidence="2">
    <location>
        <begin position="6"/>
        <end position="455"/>
    </location>
</feature>
<evidence type="ECO:0000313" key="3">
    <source>
        <dbReference type="EMBL" id="SFS99761.1"/>
    </source>
</evidence>
<organism evidence="3 4">
    <name type="scientific">Saccharopolyspora flava</name>
    <dbReference type="NCBI Taxonomy" id="95161"/>
    <lineage>
        <taxon>Bacteria</taxon>
        <taxon>Bacillati</taxon>
        <taxon>Actinomycetota</taxon>
        <taxon>Actinomycetes</taxon>
        <taxon>Pseudonocardiales</taxon>
        <taxon>Pseudonocardiaceae</taxon>
        <taxon>Saccharopolyspora</taxon>
    </lineage>
</organism>
<dbReference type="OrthoDB" id="9802947at2"/>
<dbReference type="InterPro" id="IPR016163">
    <property type="entry name" value="Ald_DH_C"/>
</dbReference>
<dbReference type="Gene3D" id="3.40.309.10">
    <property type="entry name" value="Aldehyde Dehydrogenase, Chain A, domain 2"/>
    <property type="match status" value="1"/>
</dbReference>